<comment type="caution">
    <text evidence="2">The sequence shown here is derived from an EMBL/GenBank/DDBJ whole genome shotgun (WGS) entry which is preliminary data.</text>
</comment>
<reference evidence="2" key="1">
    <citation type="submission" date="2023-03" db="EMBL/GenBank/DDBJ databases">
        <title>Massive genome expansion in bonnet fungi (Mycena s.s.) driven by repeated elements and novel gene families across ecological guilds.</title>
        <authorList>
            <consortium name="Lawrence Berkeley National Laboratory"/>
            <person name="Harder C.B."/>
            <person name="Miyauchi S."/>
            <person name="Viragh M."/>
            <person name="Kuo A."/>
            <person name="Thoen E."/>
            <person name="Andreopoulos B."/>
            <person name="Lu D."/>
            <person name="Skrede I."/>
            <person name="Drula E."/>
            <person name="Henrissat B."/>
            <person name="Morin E."/>
            <person name="Kohler A."/>
            <person name="Barry K."/>
            <person name="LaButti K."/>
            <person name="Morin E."/>
            <person name="Salamov A."/>
            <person name="Lipzen A."/>
            <person name="Mereny Z."/>
            <person name="Hegedus B."/>
            <person name="Baldrian P."/>
            <person name="Stursova M."/>
            <person name="Weitz H."/>
            <person name="Taylor A."/>
            <person name="Grigoriev I.V."/>
            <person name="Nagy L.G."/>
            <person name="Martin F."/>
            <person name="Kauserud H."/>
        </authorList>
    </citation>
    <scope>NUCLEOTIDE SEQUENCE</scope>
    <source>
        <strain evidence="2">CBHHK188m</strain>
    </source>
</reference>
<evidence type="ECO:0000313" key="3">
    <source>
        <dbReference type="Proteomes" id="UP001215280"/>
    </source>
</evidence>
<name>A0AAD7MTQ2_9AGAR</name>
<protein>
    <submittedName>
        <fullName evidence="2">Uncharacterized protein</fullName>
    </submittedName>
</protein>
<dbReference type="AlphaFoldDB" id="A0AAD7MTQ2"/>
<dbReference type="EMBL" id="JARJLG010000192">
    <property type="protein sequence ID" value="KAJ7730260.1"/>
    <property type="molecule type" value="Genomic_DNA"/>
</dbReference>
<keyword evidence="3" id="KW-1185">Reference proteome</keyword>
<sequence length="404" mass="46037">MPISGNVTAFVGRLYQTNGNDIFILWNFAYRKLIVVEVVGLRLADFDHNDQEYNKSITRTYLGKIQEHLETVDFESDDVWAYLIPPASGRPSRIIQRPRQHYRIPCDFLWAPRVDISEIDTYNFWCGSGQGLGRGVWQGKKVDFHIGCDDGGLQLVERETRGAKAVRGMDISYDVIAHVFRGDLLIGIMTEPCQASRPIRWSDRAAVFAAFARLERAFMLHGFLIDELRILIDEKGRVRILDLYNLEYYARHKRQKLEEDAQELHWDRLNLLFEGLALPLNRTAVSPLRLWYPASTILARTPAPERRLLVHIIIDLPVYTVQPAKDEKKSRHRKPSDKGTPKTITIGTVSLGPKARELAVSNLLRSIQPPPPYTESALPHERPGFRRLLLAPSPEDGGASIVEV</sequence>
<gene>
    <name evidence="2" type="ORF">DFH07DRAFT_849209</name>
</gene>
<evidence type="ECO:0000313" key="2">
    <source>
        <dbReference type="EMBL" id="KAJ7730260.1"/>
    </source>
</evidence>
<feature type="region of interest" description="Disordered" evidence="1">
    <location>
        <begin position="324"/>
        <end position="346"/>
    </location>
</feature>
<dbReference type="Proteomes" id="UP001215280">
    <property type="component" value="Unassembled WGS sequence"/>
</dbReference>
<proteinExistence type="predicted"/>
<accession>A0AAD7MTQ2</accession>
<evidence type="ECO:0000256" key="1">
    <source>
        <dbReference type="SAM" id="MobiDB-lite"/>
    </source>
</evidence>
<organism evidence="2 3">
    <name type="scientific">Mycena maculata</name>
    <dbReference type="NCBI Taxonomy" id="230809"/>
    <lineage>
        <taxon>Eukaryota</taxon>
        <taxon>Fungi</taxon>
        <taxon>Dikarya</taxon>
        <taxon>Basidiomycota</taxon>
        <taxon>Agaricomycotina</taxon>
        <taxon>Agaricomycetes</taxon>
        <taxon>Agaricomycetidae</taxon>
        <taxon>Agaricales</taxon>
        <taxon>Marasmiineae</taxon>
        <taxon>Mycenaceae</taxon>
        <taxon>Mycena</taxon>
    </lineage>
</organism>